<dbReference type="Proteomes" id="UP001241377">
    <property type="component" value="Unassembled WGS sequence"/>
</dbReference>
<protein>
    <submittedName>
        <fullName evidence="1">Uncharacterized protein</fullName>
    </submittedName>
</protein>
<evidence type="ECO:0000313" key="2">
    <source>
        <dbReference type="Proteomes" id="UP001241377"/>
    </source>
</evidence>
<accession>A0ACC2W2B9</accession>
<proteinExistence type="predicted"/>
<comment type="caution">
    <text evidence="1">The sequence shown here is derived from an EMBL/GenBank/DDBJ whole genome shotgun (WGS) entry which is preliminary data.</text>
</comment>
<reference evidence="1" key="1">
    <citation type="submission" date="2023-04" db="EMBL/GenBank/DDBJ databases">
        <title>Draft Genome sequencing of Naganishia species isolated from polar environments using Oxford Nanopore Technology.</title>
        <authorList>
            <person name="Leo P."/>
            <person name="Venkateswaran K."/>
        </authorList>
    </citation>
    <scope>NUCLEOTIDE SEQUENCE</scope>
    <source>
        <strain evidence="1">MNA-CCFEE 5261</strain>
    </source>
</reference>
<dbReference type="EMBL" id="JASBWR010000034">
    <property type="protein sequence ID" value="KAJ9105583.1"/>
    <property type="molecule type" value="Genomic_DNA"/>
</dbReference>
<organism evidence="1 2">
    <name type="scientific">Naganishia cerealis</name>
    <dbReference type="NCBI Taxonomy" id="610337"/>
    <lineage>
        <taxon>Eukaryota</taxon>
        <taxon>Fungi</taxon>
        <taxon>Dikarya</taxon>
        <taxon>Basidiomycota</taxon>
        <taxon>Agaricomycotina</taxon>
        <taxon>Tremellomycetes</taxon>
        <taxon>Filobasidiales</taxon>
        <taxon>Filobasidiaceae</taxon>
        <taxon>Naganishia</taxon>
    </lineage>
</organism>
<keyword evidence="2" id="KW-1185">Reference proteome</keyword>
<sequence length="115" mass="11794">MFFRSSIQVARIARPLAARGYADKTVAEKVGETVKKVAKSFSADGGAVGSKFRADGEVGQVGEKVGGTFSAKQGGAVGRAFEKDGAIGGTGQKVSDKAWDAGKEMKGEPIKGKTA</sequence>
<gene>
    <name evidence="1" type="ORF">QFC19_003565</name>
</gene>
<name>A0ACC2W2B9_9TREE</name>
<evidence type="ECO:0000313" key="1">
    <source>
        <dbReference type="EMBL" id="KAJ9105583.1"/>
    </source>
</evidence>